<dbReference type="InterPro" id="IPR006076">
    <property type="entry name" value="FAD-dep_OxRdtase"/>
</dbReference>
<feature type="non-terminal residue" evidence="3">
    <location>
        <position position="112"/>
    </location>
</feature>
<evidence type="ECO:0000313" key="3">
    <source>
        <dbReference type="EMBL" id="SVB47240.1"/>
    </source>
</evidence>
<organism evidence="3">
    <name type="scientific">marine metagenome</name>
    <dbReference type="NCBI Taxonomy" id="408172"/>
    <lineage>
        <taxon>unclassified sequences</taxon>
        <taxon>metagenomes</taxon>
        <taxon>ecological metagenomes</taxon>
    </lineage>
</organism>
<dbReference type="Gene3D" id="3.50.50.60">
    <property type="entry name" value="FAD/NAD(P)-binding domain"/>
    <property type="match status" value="1"/>
</dbReference>
<evidence type="ECO:0000259" key="2">
    <source>
        <dbReference type="Pfam" id="PF01266"/>
    </source>
</evidence>
<dbReference type="EMBL" id="UINC01043342">
    <property type="protein sequence ID" value="SVB47240.1"/>
    <property type="molecule type" value="Genomic_DNA"/>
</dbReference>
<dbReference type="AlphaFoldDB" id="A0A382E9C8"/>
<dbReference type="SUPFAM" id="SSF51905">
    <property type="entry name" value="FAD/NAD(P)-binding domain"/>
    <property type="match status" value="1"/>
</dbReference>
<feature type="domain" description="FAD dependent oxidoreductase" evidence="2">
    <location>
        <begin position="1"/>
        <end position="100"/>
    </location>
</feature>
<reference evidence="3" key="1">
    <citation type="submission" date="2018-05" db="EMBL/GenBank/DDBJ databases">
        <authorList>
            <person name="Lanie J.A."/>
            <person name="Ng W.-L."/>
            <person name="Kazmierczak K.M."/>
            <person name="Andrzejewski T.M."/>
            <person name="Davidsen T.M."/>
            <person name="Wayne K.J."/>
            <person name="Tettelin H."/>
            <person name="Glass J.I."/>
            <person name="Rusch D."/>
            <person name="Podicherti R."/>
            <person name="Tsui H.-C.T."/>
            <person name="Winkler M.E."/>
        </authorList>
    </citation>
    <scope>NUCLEOTIDE SEQUENCE</scope>
</reference>
<gene>
    <name evidence="3" type="ORF">METZ01_LOCUS200094</name>
</gene>
<dbReference type="GO" id="GO:0016491">
    <property type="term" value="F:oxidoreductase activity"/>
    <property type="evidence" value="ECO:0007669"/>
    <property type="project" value="UniProtKB-KW"/>
</dbReference>
<dbReference type="GO" id="GO:0005737">
    <property type="term" value="C:cytoplasm"/>
    <property type="evidence" value="ECO:0007669"/>
    <property type="project" value="TreeGrafter"/>
</dbReference>
<dbReference type="Pfam" id="PF01266">
    <property type="entry name" value="DAO"/>
    <property type="match status" value="1"/>
</dbReference>
<evidence type="ECO:0000256" key="1">
    <source>
        <dbReference type="ARBA" id="ARBA00023002"/>
    </source>
</evidence>
<sequence>VAVIGGGIAGVSVAHHLLQLNSDLDVVLLEMEGTLAHHTTGRSAALLLENLGTGSMRVLTSASLDHLRNTPDDLVDAPLLVPRPVLHVGTVEQDEAIDRMLVEGIESATTPT</sequence>
<name>A0A382E9C8_9ZZZZ</name>
<proteinExistence type="predicted"/>
<accession>A0A382E9C8</accession>
<feature type="non-terminal residue" evidence="3">
    <location>
        <position position="1"/>
    </location>
</feature>
<protein>
    <recommendedName>
        <fullName evidence="2">FAD dependent oxidoreductase domain-containing protein</fullName>
    </recommendedName>
</protein>
<dbReference type="PANTHER" id="PTHR13847:SF287">
    <property type="entry name" value="FAD-DEPENDENT OXIDOREDUCTASE DOMAIN-CONTAINING PROTEIN 1"/>
    <property type="match status" value="1"/>
</dbReference>
<dbReference type="InterPro" id="IPR036188">
    <property type="entry name" value="FAD/NAD-bd_sf"/>
</dbReference>
<dbReference type="PANTHER" id="PTHR13847">
    <property type="entry name" value="SARCOSINE DEHYDROGENASE-RELATED"/>
    <property type="match status" value="1"/>
</dbReference>
<keyword evidence="1" id="KW-0560">Oxidoreductase</keyword>